<evidence type="ECO:0000259" key="6">
    <source>
        <dbReference type="Pfam" id="PF06271"/>
    </source>
</evidence>
<feature type="domain" description="RDD" evidence="6">
    <location>
        <begin position="21"/>
        <end position="143"/>
    </location>
</feature>
<evidence type="ECO:0000313" key="7">
    <source>
        <dbReference type="EMBL" id="MBM7120504.1"/>
    </source>
</evidence>
<evidence type="ECO:0000256" key="2">
    <source>
        <dbReference type="ARBA" id="ARBA00022692"/>
    </source>
</evidence>
<comment type="caution">
    <text evidence="7">The sequence shown here is derived from an EMBL/GenBank/DDBJ whole genome shotgun (WGS) entry which is preliminary data.</text>
</comment>
<feature type="transmembrane region" description="Helical" evidence="5">
    <location>
        <begin position="57"/>
        <end position="78"/>
    </location>
</feature>
<organism evidence="7 8">
    <name type="scientific">Dyella kyungheensis</name>
    <dbReference type="NCBI Taxonomy" id="1242174"/>
    <lineage>
        <taxon>Bacteria</taxon>
        <taxon>Pseudomonadati</taxon>
        <taxon>Pseudomonadota</taxon>
        <taxon>Gammaproteobacteria</taxon>
        <taxon>Lysobacterales</taxon>
        <taxon>Rhodanobacteraceae</taxon>
        <taxon>Dyella</taxon>
    </lineage>
</organism>
<keyword evidence="2 5" id="KW-0812">Transmembrane</keyword>
<evidence type="ECO:0000256" key="4">
    <source>
        <dbReference type="ARBA" id="ARBA00023136"/>
    </source>
</evidence>
<evidence type="ECO:0000313" key="8">
    <source>
        <dbReference type="Proteomes" id="UP001430065"/>
    </source>
</evidence>
<gene>
    <name evidence="7" type="ORF">ISP20_04945</name>
</gene>
<keyword evidence="3 5" id="KW-1133">Transmembrane helix</keyword>
<evidence type="ECO:0000256" key="5">
    <source>
        <dbReference type="SAM" id="Phobius"/>
    </source>
</evidence>
<sequence length="227" mass="24453">MLDTFREVVTPEGVVLQLRAAGPVPRALAWLIDVAIRMGVLVAAGSVFAVLGRAGAGFYLIALFLVWWFYPVVFEVLWKGCTPGKRALNLRVISGNGGPLGWQAAFTRDLLRVVDMLPLFYATGLVSCLLDPWGRRLGDMVANTLVVHDAPPRALVEATAAPPIASTVVLRQHEQAALIAFAERGPRQSLARQIELANLAEPLTGLRGEAGVHQLYGLANGLLGRNE</sequence>
<dbReference type="EMBL" id="JADIKC010000003">
    <property type="protein sequence ID" value="MBM7120504.1"/>
    <property type="molecule type" value="Genomic_DNA"/>
</dbReference>
<dbReference type="InterPro" id="IPR010432">
    <property type="entry name" value="RDD"/>
</dbReference>
<keyword evidence="4 5" id="KW-0472">Membrane</keyword>
<evidence type="ECO:0000256" key="3">
    <source>
        <dbReference type="ARBA" id="ARBA00022989"/>
    </source>
</evidence>
<dbReference type="PANTHER" id="PTHR38480">
    <property type="entry name" value="SLR0254 PROTEIN"/>
    <property type="match status" value="1"/>
</dbReference>
<name>A0ABS2JN82_9GAMM</name>
<reference evidence="7 8" key="1">
    <citation type="submission" date="2020-10" db="EMBL/GenBank/DDBJ databases">
        <title>Phylogeny of dyella-like bacteria.</title>
        <authorList>
            <person name="Fu J."/>
        </authorList>
    </citation>
    <scope>NUCLEOTIDE SEQUENCE [LARGE SCALE GENOMIC DNA]</scope>
    <source>
        <strain evidence="7 8">THG-B117</strain>
    </source>
</reference>
<feature type="transmembrane region" description="Helical" evidence="5">
    <location>
        <begin position="27"/>
        <end position="51"/>
    </location>
</feature>
<evidence type="ECO:0000256" key="1">
    <source>
        <dbReference type="ARBA" id="ARBA00004141"/>
    </source>
</evidence>
<comment type="subcellular location">
    <subcellularLocation>
        <location evidence="1">Membrane</location>
        <topology evidence="1">Multi-pass membrane protein</topology>
    </subcellularLocation>
</comment>
<dbReference type="Pfam" id="PF06271">
    <property type="entry name" value="RDD"/>
    <property type="match status" value="1"/>
</dbReference>
<dbReference type="Proteomes" id="UP001430065">
    <property type="component" value="Unassembled WGS sequence"/>
</dbReference>
<dbReference type="PANTHER" id="PTHR38480:SF1">
    <property type="entry name" value="SLR0254 PROTEIN"/>
    <property type="match status" value="1"/>
</dbReference>
<dbReference type="RefSeq" id="WP_204634983.1">
    <property type="nucleotide sequence ID" value="NZ_JADIKC010000003.1"/>
</dbReference>
<accession>A0ABS2JN82</accession>
<protein>
    <submittedName>
        <fullName evidence="7">RDD family protein</fullName>
    </submittedName>
</protein>
<keyword evidence="8" id="KW-1185">Reference proteome</keyword>
<proteinExistence type="predicted"/>